<evidence type="ECO:0000313" key="1">
    <source>
        <dbReference type="EMBL" id="CPV67019.1"/>
    </source>
</evidence>
<evidence type="ECO:0000313" key="2">
    <source>
        <dbReference type="Proteomes" id="UP000045782"/>
    </source>
</evidence>
<reference evidence="1 2" key="1">
    <citation type="submission" date="2015-03" db="EMBL/GenBank/DDBJ databases">
        <authorList>
            <person name="Murphy D."/>
        </authorList>
    </citation>
    <scope>NUCLEOTIDE SEQUENCE [LARGE SCALE GENOMIC DNA]</scope>
    <source>
        <strain evidence="1 2">PAP088</strain>
    </source>
</reference>
<protein>
    <submittedName>
        <fullName evidence="1">Uncharacterized protein conserved in bacteria</fullName>
    </submittedName>
</protein>
<dbReference type="Pfam" id="PF13384">
    <property type="entry name" value="HTH_23"/>
    <property type="match status" value="1"/>
</dbReference>
<organism evidence="1 2">
    <name type="scientific">Mycobacteroides abscessus</name>
    <dbReference type="NCBI Taxonomy" id="36809"/>
    <lineage>
        <taxon>Bacteria</taxon>
        <taxon>Bacillati</taxon>
        <taxon>Actinomycetota</taxon>
        <taxon>Actinomycetes</taxon>
        <taxon>Mycobacteriales</taxon>
        <taxon>Mycobacteriaceae</taxon>
        <taxon>Mycobacteroides</taxon>
    </lineage>
</organism>
<dbReference type="InterPro" id="IPR001387">
    <property type="entry name" value="Cro/C1-type_HTH"/>
</dbReference>
<dbReference type="InterPro" id="IPR036388">
    <property type="entry name" value="WH-like_DNA-bd_sf"/>
</dbReference>
<dbReference type="AlphaFoldDB" id="A0A0U0ZUC1"/>
<dbReference type="Proteomes" id="UP000045782">
    <property type="component" value="Unassembled WGS sequence"/>
</dbReference>
<sequence length="275" mass="29937">MDQRAAQRRARVAGVMGCVDTVNGSGGAVTYGFVDRRLAEWCRAVIAAPRAVRTDVHGDRIWLTVHRPREVLARFGYVAPHRWGIGLDSDSTKGFLQGVLAATASFSGAGMTVGGRDHGLARVITGKLGDLGLAAGPMRSTQAAITIPPGQVQPVLARLHAPQTGYAYLGLRTEQHEQSPHTTDEPRQQSLVNACRSQRAAAAEAQRIRALGDLNAYELKSRWRQAAELRRDRAGLSYQDLAEVLGVSKSTYTGLLRRFWSAVETQRRRSGNRTA</sequence>
<name>A0A0U0ZUC1_9MYCO</name>
<accession>A0A0U0ZUC1</accession>
<dbReference type="Gene3D" id="1.10.10.10">
    <property type="entry name" value="Winged helix-like DNA-binding domain superfamily/Winged helix DNA-binding domain"/>
    <property type="match status" value="1"/>
</dbReference>
<dbReference type="EMBL" id="CSWP01000009">
    <property type="protein sequence ID" value="CPV67019.1"/>
    <property type="molecule type" value="Genomic_DNA"/>
</dbReference>
<dbReference type="CDD" id="cd00093">
    <property type="entry name" value="HTH_XRE"/>
    <property type="match status" value="1"/>
</dbReference>
<gene>
    <name evidence="1" type="ORF">ERS075579_04132</name>
</gene>
<proteinExistence type="predicted"/>